<keyword evidence="3" id="KW-1185">Reference proteome</keyword>
<sequence length="196" mass="20250">MKLEIVSSLLMPLLAAAVPTSNPPASEQPPAFTVLASRSASPIHFLPLNAAGQSFWLGGSPQTYCPLSSGCPPGNQTVLAGTGAALSVVVPGGQQIYVSPQGALKFTQAHSMNIPPGSSYGPFEYIPGAPGSAFGYYTYSGWDTDGFMACPTDDSKWQVFAALQNATVPSGSVGDCLGFSAIAVPTNQTGNVWQYI</sequence>
<name>A0ABR4HJG3_9EURO</name>
<proteinExistence type="predicted"/>
<reference evidence="2 3" key="1">
    <citation type="submission" date="2024-07" db="EMBL/GenBank/DDBJ databases">
        <title>Section-level genome sequencing and comparative genomics of Aspergillus sections Usti and Cavernicolus.</title>
        <authorList>
            <consortium name="Lawrence Berkeley National Laboratory"/>
            <person name="Nybo J.L."/>
            <person name="Vesth T.C."/>
            <person name="Theobald S."/>
            <person name="Frisvad J.C."/>
            <person name="Larsen T.O."/>
            <person name="Kjaerboelling I."/>
            <person name="Rothschild-Mancinelli K."/>
            <person name="Lyhne E.K."/>
            <person name="Kogle M.E."/>
            <person name="Barry K."/>
            <person name="Clum A."/>
            <person name="Na H."/>
            <person name="Ledsgaard L."/>
            <person name="Lin J."/>
            <person name="Lipzen A."/>
            <person name="Kuo A."/>
            <person name="Riley R."/>
            <person name="Mondo S."/>
            <person name="LaButti K."/>
            <person name="Haridas S."/>
            <person name="Pangalinan J."/>
            <person name="Salamov A.A."/>
            <person name="Simmons B.A."/>
            <person name="Magnuson J.K."/>
            <person name="Chen J."/>
            <person name="Drula E."/>
            <person name="Henrissat B."/>
            <person name="Wiebenga A."/>
            <person name="Lubbers R.J."/>
            <person name="Gomes A.C."/>
            <person name="Makela M.R."/>
            <person name="Stajich J."/>
            <person name="Grigoriev I.V."/>
            <person name="Mortensen U.H."/>
            <person name="De vries R.P."/>
            <person name="Baker S.E."/>
            <person name="Andersen M.R."/>
        </authorList>
    </citation>
    <scope>NUCLEOTIDE SEQUENCE [LARGE SCALE GENOMIC DNA]</scope>
    <source>
        <strain evidence="2 3">CBS 600.67</strain>
    </source>
</reference>
<feature type="chain" id="PRO_5046190908" description="IgE-binding protein" evidence="1">
    <location>
        <begin position="18"/>
        <end position="196"/>
    </location>
</feature>
<dbReference type="EMBL" id="JBFXLS010000110">
    <property type="protein sequence ID" value="KAL2815618.1"/>
    <property type="molecule type" value="Genomic_DNA"/>
</dbReference>
<protein>
    <recommendedName>
        <fullName evidence="4">IgE-binding protein</fullName>
    </recommendedName>
</protein>
<organism evidence="2 3">
    <name type="scientific">Aspergillus cavernicola</name>
    <dbReference type="NCBI Taxonomy" id="176166"/>
    <lineage>
        <taxon>Eukaryota</taxon>
        <taxon>Fungi</taxon>
        <taxon>Dikarya</taxon>
        <taxon>Ascomycota</taxon>
        <taxon>Pezizomycotina</taxon>
        <taxon>Eurotiomycetes</taxon>
        <taxon>Eurotiomycetidae</taxon>
        <taxon>Eurotiales</taxon>
        <taxon>Aspergillaceae</taxon>
        <taxon>Aspergillus</taxon>
        <taxon>Aspergillus subgen. Nidulantes</taxon>
    </lineage>
</organism>
<evidence type="ECO:0000256" key="1">
    <source>
        <dbReference type="SAM" id="SignalP"/>
    </source>
</evidence>
<comment type="caution">
    <text evidence="2">The sequence shown here is derived from an EMBL/GenBank/DDBJ whole genome shotgun (WGS) entry which is preliminary data.</text>
</comment>
<dbReference type="Proteomes" id="UP001610335">
    <property type="component" value="Unassembled WGS sequence"/>
</dbReference>
<dbReference type="PANTHER" id="PTHR42047">
    <property type="entry name" value="PROTEIN, PUTATIVE (AFU_ORTHOLOGUE AFUA_6G03560)-RELATED"/>
    <property type="match status" value="1"/>
</dbReference>
<evidence type="ECO:0008006" key="4">
    <source>
        <dbReference type="Google" id="ProtNLM"/>
    </source>
</evidence>
<keyword evidence="1" id="KW-0732">Signal</keyword>
<dbReference type="InterPro" id="IPR052820">
    <property type="entry name" value="PhiA_domain"/>
</dbReference>
<evidence type="ECO:0000313" key="3">
    <source>
        <dbReference type="Proteomes" id="UP001610335"/>
    </source>
</evidence>
<gene>
    <name evidence="2" type="ORF">BDW59DRAFT_153715</name>
</gene>
<accession>A0ABR4HJG3</accession>
<evidence type="ECO:0000313" key="2">
    <source>
        <dbReference type="EMBL" id="KAL2815618.1"/>
    </source>
</evidence>
<feature type="signal peptide" evidence="1">
    <location>
        <begin position="1"/>
        <end position="17"/>
    </location>
</feature>
<dbReference type="PANTHER" id="PTHR42047:SF1">
    <property type="entry name" value="PROTEIN, PUTATIVE (AFU_ORTHOLOGUE AFUA_6G03560)-RELATED"/>
    <property type="match status" value="1"/>
</dbReference>